<feature type="non-terminal residue" evidence="1">
    <location>
        <position position="60"/>
    </location>
</feature>
<protein>
    <submittedName>
        <fullName evidence="1">Uncharacterized protein</fullName>
    </submittedName>
</protein>
<dbReference type="AlphaFoldDB" id="A0A087TGC0"/>
<evidence type="ECO:0000313" key="2">
    <source>
        <dbReference type="Proteomes" id="UP000054359"/>
    </source>
</evidence>
<accession>A0A087TGC0</accession>
<gene>
    <name evidence="1" type="ORF">X975_17651</name>
</gene>
<evidence type="ECO:0000313" key="1">
    <source>
        <dbReference type="EMBL" id="KFM64159.1"/>
    </source>
</evidence>
<dbReference type="Proteomes" id="UP000054359">
    <property type="component" value="Unassembled WGS sequence"/>
</dbReference>
<proteinExistence type="predicted"/>
<dbReference type="EMBL" id="KK115093">
    <property type="protein sequence ID" value="KFM64159.1"/>
    <property type="molecule type" value="Genomic_DNA"/>
</dbReference>
<name>A0A087TGC0_STEMI</name>
<reference evidence="1 2" key="1">
    <citation type="submission" date="2013-11" db="EMBL/GenBank/DDBJ databases">
        <title>Genome sequencing of Stegodyphus mimosarum.</title>
        <authorList>
            <person name="Bechsgaard J."/>
        </authorList>
    </citation>
    <scope>NUCLEOTIDE SEQUENCE [LARGE SCALE GENOMIC DNA]</scope>
</reference>
<keyword evidence="2" id="KW-1185">Reference proteome</keyword>
<sequence>MDLENRLPLHLKFSNKVITLTVQNSYMMLCHLIMYNLQGGHLNVQSVVRLLHKKLIFKGM</sequence>
<organism evidence="1 2">
    <name type="scientific">Stegodyphus mimosarum</name>
    <name type="common">African social velvet spider</name>
    <dbReference type="NCBI Taxonomy" id="407821"/>
    <lineage>
        <taxon>Eukaryota</taxon>
        <taxon>Metazoa</taxon>
        <taxon>Ecdysozoa</taxon>
        <taxon>Arthropoda</taxon>
        <taxon>Chelicerata</taxon>
        <taxon>Arachnida</taxon>
        <taxon>Araneae</taxon>
        <taxon>Araneomorphae</taxon>
        <taxon>Entelegynae</taxon>
        <taxon>Eresoidea</taxon>
        <taxon>Eresidae</taxon>
        <taxon>Stegodyphus</taxon>
    </lineage>
</organism>